<evidence type="ECO:0000313" key="1">
    <source>
        <dbReference type="EMBL" id="CAJ0586461.1"/>
    </source>
</evidence>
<dbReference type="Proteomes" id="UP001177023">
    <property type="component" value="Unassembled WGS sequence"/>
</dbReference>
<dbReference type="EMBL" id="CATQJA010002708">
    <property type="protein sequence ID" value="CAJ0586461.1"/>
    <property type="molecule type" value="Genomic_DNA"/>
</dbReference>
<name>A0AA36GBR4_9BILA</name>
<proteinExistence type="predicted"/>
<dbReference type="AlphaFoldDB" id="A0AA36GBR4"/>
<feature type="non-terminal residue" evidence="1">
    <location>
        <position position="1"/>
    </location>
</feature>
<keyword evidence="2" id="KW-1185">Reference proteome</keyword>
<organism evidence="1 2">
    <name type="scientific">Mesorhabditis spiculigera</name>
    <dbReference type="NCBI Taxonomy" id="96644"/>
    <lineage>
        <taxon>Eukaryota</taxon>
        <taxon>Metazoa</taxon>
        <taxon>Ecdysozoa</taxon>
        <taxon>Nematoda</taxon>
        <taxon>Chromadorea</taxon>
        <taxon>Rhabditida</taxon>
        <taxon>Rhabditina</taxon>
        <taxon>Rhabditomorpha</taxon>
        <taxon>Rhabditoidea</taxon>
        <taxon>Rhabditidae</taxon>
        <taxon>Mesorhabditinae</taxon>
        <taxon>Mesorhabditis</taxon>
    </lineage>
</organism>
<sequence>MGDDGKQKKAKRTWMARTMEMYRKGWSKQLIVRSMWQQPLDRIEKAINDAPHGSHTFRADCAECIEAEEERAAAAHVRQAQTREWREANRAAWRRQQEEVAAANTNLVGVRGRVTLLEPRRRSLTVVIPGRDGFDKRVLVPAWLLNTVDGVCRDDFVVVDATLAMGLNDCLGPVQYRATAVSKGRGDTKEPALPATLAIAATPTAVLVPVVHASPLLSTA</sequence>
<comment type="caution">
    <text evidence="1">The sequence shown here is derived from an EMBL/GenBank/DDBJ whole genome shotgun (WGS) entry which is preliminary data.</text>
</comment>
<accession>A0AA36GBR4</accession>
<reference evidence="1" key="1">
    <citation type="submission" date="2023-06" db="EMBL/GenBank/DDBJ databases">
        <authorList>
            <person name="Delattre M."/>
        </authorList>
    </citation>
    <scope>NUCLEOTIDE SEQUENCE</scope>
    <source>
        <strain evidence="1">AF72</strain>
    </source>
</reference>
<protein>
    <submittedName>
        <fullName evidence="1">Uncharacterized protein</fullName>
    </submittedName>
</protein>
<gene>
    <name evidence="1" type="ORF">MSPICULIGERA_LOCUS24466</name>
</gene>
<evidence type="ECO:0000313" key="2">
    <source>
        <dbReference type="Proteomes" id="UP001177023"/>
    </source>
</evidence>